<dbReference type="CDD" id="cd13631">
    <property type="entry name" value="PBP2_Ct-PDT_like"/>
    <property type="match status" value="1"/>
</dbReference>
<dbReference type="InterPro" id="IPR036979">
    <property type="entry name" value="CM_dom_sf"/>
</dbReference>
<reference evidence="23" key="2">
    <citation type="journal article" date="2021" name="PeerJ">
        <title>Extensive microbial diversity within the chicken gut microbiome revealed by metagenomics and culture.</title>
        <authorList>
            <person name="Gilroy R."/>
            <person name="Ravi A."/>
            <person name="Getino M."/>
            <person name="Pursley I."/>
            <person name="Horton D.L."/>
            <person name="Alikhan N.F."/>
            <person name="Baker D."/>
            <person name="Gharbi K."/>
            <person name="Hall N."/>
            <person name="Watson M."/>
            <person name="Adriaenssens E.M."/>
            <person name="Foster-Nyarko E."/>
            <person name="Jarju S."/>
            <person name="Secka A."/>
            <person name="Antonio M."/>
            <person name="Oren A."/>
            <person name="Chaudhuri R.R."/>
            <person name="La Ragione R."/>
            <person name="Hildebrand F."/>
            <person name="Pallen M.J."/>
        </authorList>
    </citation>
    <scope>NUCLEOTIDE SEQUENCE</scope>
    <source>
        <strain evidence="23">ChiSjej3B21-11622</strain>
    </source>
</reference>
<dbReference type="InterPro" id="IPR001086">
    <property type="entry name" value="Preph_deHydtase"/>
</dbReference>
<dbReference type="CDD" id="cd04905">
    <property type="entry name" value="ACT_CM-PDT"/>
    <property type="match status" value="1"/>
</dbReference>
<organism evidence="23 24">
    <name type="scientific">Candidatus Limivivens merdigallinarum</name>
    <dbReference type="NCBI Taxonomy" id="2840859"/>
    <lineage>
        <taxon>Bacteria</taxon>
        <taxon>Bacillati</taxon>
        <taxon>Bacillota</taxon>
        <taxon>Clostridia</taxon>
        <taxon>Lachnospirales</taxon>
        <taxon>Lachnospiraceae</taxon>
        <taxon>Lachnospiraceae incertae sedis</taxon>
        <taxon>Candidatus Limivivens</taxon>
    </lineage>
</organism>
<keyword evidence="10" id="KW-0028">Amino-acid biosynthesis</keyword>
<evidence type="ECO:0000256" key="1">
    <source>
        <dbReference type="ARBA" id="ARBA00000824"/>
    </source>
</evidence>
<evidence type="ECO:0000256" key="7">
    <source>
        <dbReference type="ARBA" id="ARBA00014401"/>
    </source>
</evidence>
<name>A0A9D1D0J2_9FIRM</name>
<dbReference type="InterPro" id="IPR008242">
    <property type="entry name" value="Chor_mutase/pphenate_deHydtase"/>
</dbReference>
<protein>
    <recommendedName>
        <fullName evidence="7">Bifunctional chorismate mutase/prephenate dehydratase</fullName>
        <ecNumber evidence="6">4.2.1.51</ecNumber>
    </recommendedName>
    <alternativeName>
        <fullName evidence="17">Chorismate mutase-prephenate dehydratase</fullName>
    </alternativeName>
    <alternativeName>
        <fullName evidence="8">Prephenate dehydratase</fullName>
    </alternativeName>
    <alternativeName>
        <fullName evidence="16">p-protein</fullName>
    </alternativeName>
</protein>
<dbReference type="InterPro" id="IPR036263">
    <property type="entry name" value="Chorismate_II_sf"/>
</dbReference>
<feature type="domain" description="Chorismate mutase" evidence="20">
    <location>
        <begin position="1"/>
        <end position="88"/>
    </location>
</feature>
<evidence type="ECO:0000256" key="9">
    <source>
        <dbReference type="ARBA" id="ARBA00022490"/>
    </source>
</evidence>
<dbReference type="GO" id="GO:0004664">
    <property type="term" value="F:prephenate dehydratase activity"/>
    <property type="evidence" value="ECO:0007669"/>
    <property type="project" value="UniProtKB-EC"/>
</dbReference>
<keyword evidence="11" id="KW-0057">Aromatic amino acid biosynthesis</keyword>
<dbReference type="SUPFAM" id="SSF53850">
    <property type="entry name" value="Periplasmic binding protein-like II"/>
    <property type="match status" value="1"/>
</dbReference>
<evidence type="ECO:0000259" key="21">
    <source>
        <dbReference type="PROSITE" id="PS51171"/>
    </source>
</evidence>
<evidence type="ECO:0000256" key="12">
    <source>
        <dbReference type="ARBA" id="ARBA00023222"/>
    </source>
</evidence>
<keyword evidence="13" id="KW-0413">Isomerase</keyword>
<keyword evidence="12" id="KW-0584">Phenylalanine biosynthesis</keyword>
<reference evidence="23" key="1">
    <citation type="submission" date="2020-10" db="EMBL/GenBank/DDBJ databases">
        <authorList>
            <person name="Gilroy R."/>
        </authorList>
    </citation>
    <scope>NUCLEOTIDE SEQUENCE</scope>
    <source>
        <strain evidence="23">ChiSjej3B21-11622</strain>
    </source>
</reference>
<evidence type="ECO:0000259" key="22">
    <source>
        <dbReference type="PROSITE" id="PS51671"/>
    </source>
</evidence>
<evidence type="ECO:0000256" key="6">
    <source>
        <dbReference type="ARBA" id="ARBA00013147"/>
    </source>
</evidence>
<evidence type="ECO:0000313" key="24">
    <source>
        <dbReference type="Proteomes" id="UP000886886"/>
    </source>
</evidence>
<accession>A0A9D1D0J2</accession>
<feature type="site" description="Essential for prephenate dehydratase activity" evidence="19">
    <location>
        <position position="281"/>
    </location>
</feature>
<evidence type="ECO:0000256" key="14">
    <source>
        <dbReference type="ARBA" id="ARBA00023239"/>
    </source>
</evidence>
<feature type="domain" description="ACT" evidence="22">
    <location>
        <begin position="300"/>
        <end position="376"/>
    </location>
</feature>
<comment type="pathway">
    <text evidence="4">Amino-acid biosynthesis; L-phenylalanine biosynthesis; phenylpyruvate from prephenate: step 1/1.</text>
</comment>
<dbReference type="InterPro" id="IPR045865">
    <property type="entry name" value="ACT-like_dom_sf"/>
</dbReference>
<dbReference type="PROSITE" id="PS51168">
    <property type="entry name" value="CHORISMATE_MUT_2"/>
    <property type="match status" value="1"/>
</dbReference>
<dbReference type="Proteomes" id="UP000886886">
    <property type="component" value="Unassembled WGS sequence"/>
</dbReference>
<dbReference type="PANTHER" id="PTHR21022:SF19">
    <property type="entry name" value="PREPHENATE DEHYDRATASE-RELATED"/>
    <property type="match status" value="1"/>
</dbReference>
<dbReference type="GO" id="GO:0004106">
    <property type="term" value="F:chorismate mutase activity"/>
    <property type="evidence" value="ECO:0007669"/>
    <property type="project" value="UniProtKB-EC"/>
</dbReference>
<dbReference type="Gene3D" id="3.40.190.10">
    <property type="entry name" value="Periplasmic binding protein-like II"/>
    <property type="match status" value="2"/>
</dbReference>
<dbReference type="PROSITE" id="PS51671">
    <property type="entry name" value="ACT"/>
    <property type="match status" value="1"/>
</dbReference>
<evidence type="ECO:0000256" key="8">
    <source>
        <dbReference type="ARBA" id="ARBA00021872"/>
    </source>
</evidence>
<dbReference type="FunFam" id="3.40.190.10:FF:000034">
    <property type="entry name" value="Chorismate mutase/prephenate dehydratase"/>
    <property type="match status" value="1"/>
</dbReference>
<comment type="catalytic activity">
    <reaction evidence="18">
        <text>prephenate + H(+) = 3-phenylpyruvate + CO2 + H2O</text>
        <dbReference type="Rhea" id="RHEA:21648"/>
        <dbReference type="ChEBI" id="CHEBI:15377"/>
        <dbReference type="ChEBI" id="CHEBI:15378"/>
        <dbReference type="ChEBI" id="CHEBI:16526"/>
        <dbReference type="ChEBI" id="CHEBI:18005"/>
        <dbReference type="ChEBI" id="CHEBI:29934"/>
        <dbReference type="EC" id="4.2.1.51"/>
    </reaction>
</comment>
<evidence type="ECO:0000256" key="10">
    <source>
        <dbReference type="ARBA" id="ARBA00022605"/>
    </source>
</evidence>
<sequence length="376" mass="43335">MEELKNLRDKIDEIDTELVSLFQERMKISEEVADYKISTGKKVFDQEREREKIKTVTGMAKNDFNRHGIEELFTQIMSMSRKLQYQLLAKNGVIGRLPFIAVDEIERSKVRVVYQGVEGAYSQAAMKQFFREDITSFHVPHWRDAMEAIAEGSADFAVLPIENSTAGSVNDMYDLLVEFENYIVGEQIIRCEHNLLGLPDAELSDIREVYSHPQALSQCKDFLRSHREWKQVPMENTAAAAKKVRDDQDKTRAAISSAFAGECFGLKVLKKDIYDNEANSTRFIIVTNQRIFKWNANKISICFEVPHKSGSLYNILSHFIYNNLNMTKIESRPIVGRNWEYRFFLDFEGNLNDGAVKNALRGIREEAKNMKILGNY</sequence>
<dbReference type="Gene3D" id="1.20.59.10">
    <property type="entry name" value="Chorismate mutase"/>
    <property type="match status" value="1"/>
</dbReference>
<gene>
    <name evidence="23" type="primary">pheA</name>
    <name evidence="23" type="ORF">IAB26_06530</name>
</gene>
<dbReference type="Pfam" id="PF01817">
    <property type="entry name" value="CM_2"/>
    <property type="match status" value="1"/>
</dbReference>
<keyword evidence="15" id="KW-0511">Multifunctional enzyme</keyword>
<dbReference type="SUPFAM" id="SSF48600">
    <property type="entry name" value="Chorismate mutase II"/>
    <property type="match status" value="1"/>
</dbReference>
<evidence type="ECO:0000256" key="15">
    <source>
        <dbReference type="ARBA" id="ARBA00023268"/>
    </source>
</evidence>
<dbReference type="InterPro" id="IPR002912">
    <property type="entry name" value="ACT_dom"/>
</dbReference>
<comment type="pathway">
    <text evidence="5">Metabolic intermediate biosynthesis; prephenate biosynthesis; prephenate from chorismate: step 1/1.</text>
</comment>
<dbReference type="PROSITE" id="PS51171">
    <property type="entry name" value="PREPHENATE_DEHYDR_3"/>
    <property type="match status" value="1"/>
</dbReference>
<keyword evidence="9" id="KW-0963">Cytoplasm</keyword>
<dbReference type="EMBL" id="DVFT01000096">
    <property type="protein sequence ID" value="HIQ96200.1"/>
    <property type="molecule type" value="Genomic_DNA"/>
</dbReference>
<evidence type="ECO:0000256" key="18">
    <source>
        <dbReference type="ARBA" id="ARBA00047848"/>
    </source>
</evidence>
<dbReference type="PIRSF" id="PIRSF001500">
    <property type="entry name" value="Chor_mut_pdt_Ppr"/>
    <property type="match status" value="1"/>
</dbReference>
<evidence type="ECO:0000256" key="13">
    <source>
        <dbReference type="ARBA" id="ARBA00023235"/>
    </source>
</evidence>
<dbReference type="PROSITE" id="PS00857">
    <property type="entry name" value="PREPHENATE_DEHYDR_1"/>
    <property type="match status" value="1"/>
</dbReference>
<comment type="caution">
    <text evidence="23">The sequence shown here is derived from an EMBL/GenBank/DDBJ whole genome shotgun (WGS) entry which is preliminary data.</text>
</comment>
<dbReference type="PANTHER" id="PTHR21022">
    <property type="entry name" value="PREPHENATE DEHYDRATASE P PROTEIN"/>
    <property type="match status" value="1"/>
</dbReference>
<comment type="subcellular location">
    <subcellularLocation>
        <location evidence="3">Cytoplasm</location>
    </subcellularLocation>
</comment>
<dbReference type="Gene3D" id="3.30.70.260">
    <property type="match status" value="1"/>
</dbReference>
<evidence type="ECO:0000256" key="5">
    <source>
        <dbReference type="ARBA" id="ARBA00004817"/>
    </source>
</evidence>
<feature type="domain" description="Prephenate dehydratase" evidence="21">
    <location>
        <begin position="111"/>
        <end position="288"/>
    </location>
</feature>
<evidence type="ECO:0000256" key="3">
    <source>
        <dbReference type="ARBA" id="ARBA00004496"/>
    </source>
</evidence>
<keyword evidence="14 23" id="KW-0456">Lyase</keyword>
<evidence type="ECO:0000256" key="2">
    <source>
        <dbReference type="ARBA" id="ARBA00002364"/>
    </source>
</evidence>
<evidence type="ECO:0000256" key="16">
    <source>
        <dbReference type="ARBA" id="ARBA00031175"/>
    </source>
</evidence>
<evidence type="ECO:0000256" key="4">
    <source>
        <dbReference type="ARBA" id="ARBA00004741"/>
    </source>
</evidence>
<dbReference type="PROSITE" id="PS00858">
    <property type="entry name" value="PREPHENATE_DEHYDR_2"/>
    <property type="match status" value="1"/>
</dbReference>
<comment type="function">
    <text evidence="2">Catalyzes the Claisen rearrangement of chorismate to prephenate and the decarboxylation/dehydration of prephenate to phenylpyruvate.</text>
</comment>
<dbReference type="InterPro" id="IPR002701">
    <property type="entry name" value="CM_II_prokaryot"/>
</dbReference>
<comment type="catalytic activity">
    <reaction evidence="1">
        <text>chorismate = prephenate</text>
        <dbReference type="Rhea" id="RHEA:13897"/>
        <dbReference type="ChEBI" id="CHEBI:29748"/>
        <dbReference type="ChEBI" id="CHEBI:29934"/>
        <dbReference type="EC" id="5.4.99.5"/>
    </reaction>
</comment>
<dbReference type="AlphaFoldDB" id="A0A9D1D0J2"/>
<dbReference type="SUPFAM" id="SSF55021">
    <property type="entry name" value="ACT-like"/>
    <property type="match status" value="1"/>
</dbReference>
<dbReference type="GO" id="GO:0009094">
    <property type="term" value="P:L-phenylalanine biosynthetic process"/>
    <property type="evidence" value="ECO:0007669"/>
    <property type="project" value="UniProtKB-KW"/>
</dbReference>
<evidence type="ECO:0000256" key="17">
    <source>
        <dbReference type="ARBA" id="ARBA00031520"/>
    </source>
</evidence>
<dbReference type="InterPro" id="IPR018528">
    <property type="entry name" value="Preph_deHydtase_CS"/>
</dbReference>
<dbReference type="Pfam" id="PF00800">
    <property type="entry name" value="PDT"/>
    <property type="match status" value="1"/>
</dbReference>
<evidence type="ECO:0000259" key="20">
    <source>
        <dbReference type="PROSITE" id="PS51168"/>
    </source>
</evidence>
<proteinExistence type="predicted"/>
<dbReference type="GO" id="GO:0005737">
    <property type="term" value="C:cytoplasm"/>
    <property type="evidence" value="ECO:0007669"/>
    <property type="project" value="UniProtKB-SubCell"/>
</dbReference>
<dbReference type="GO" id="GO:0046417">
    <property type="term" value="P:chorismate metabolic process"/>
    <property type="evidence" value="ECO:0007669"/>
    <property type="project" value="InterPro"/>
</dbReference>
<evidence type="ECO:0000256" key="19">
    <source>
        <dbReference type="PIRSR" id="PIRSR001500-2"/>
    </source>
</evidence>
<evidence type="ECO:0000313" key="23">
    <source>
        <dbReference type="EMBL" id="HIQ96200.1"/>
    </source>
</evidence>
<dbReference type="NCBIfam" id="NF008865">
    <property type="entry name" value="PRK11898.1"/>
    <property type="match status" value="1"/>
</dbReference>
<evidence type="ECO:0000256" key="11">
    <source>
        <dbReference type="ARBA" id="ARBA00023141"/>
    </source>
</evidence>
<dbReference type="SMART" id="SM00830">
    <property type="entry name" value="CM_2"/>
    <property type="match status" value="1"/>
</dbReference>
<dbReference type="EC" id="4.2.1.51" evidence="6"/>